<keyword evidence="3" id="KW-1185">Reference proteome</keyword>
<evidence type="ECO:0000313" key="2">
    <source>
        <dbReference type="EMBL" id="KAK4149180.1"/>
    </source>
</evidence>
<dbReference type="EMBL" id="MU857191">
    <property type="protein sequence ID" value="KAK4149180.1"/>
    <property type="molecule type" value="Genomic_DNA"/>
</dbReference>
<accession>A0AAN6ZRJ0</accession>
<feature type="domain" description="Alpha/beta hydrolase fold-3" evidence="1">
    <location>
        <begin position="60"/>
        <end position="181"/>
    </location>
</feature>
<dbReference type="GO" id="GO:0016787">
    <property type="term" value="F:hydrolase activity"/>
    <property type="evidence" value="ECO:0007669"/>
    <property type="project" value="UniProtKB-KW"/>
</dbReference>
<dbReference type="InterPro" id="IPR029058">
    <property type="entry name" value="AB_hydrolase_fold"/>
</dbReference>
<keyword evidence="2" id="KW-0378">Hydrolase</keyword>
<name>A0AAN6ZRJ0_9PEZI</name>
<dbReference type="InterPro" id="IPR050466">
    <property type="entry name" value="Carboxylest/Gibb_receptor"/>
</dbReference>
<protein>
    <submittedName>
        <fullName evidence="2">Alpha/Beta hydrolase protein</fullName>
    </submittedName>
</protein>
<sequence length="331" mass="35867">MAMIPPERGLQVAADLQARFERTDVAYKTVNNTPIETAIFVPSTLSSGAGAKTDAPVPVLVHFHGGGLILGAFPEPFFLTDWVRDLVHTTPCIFVSPGYRLIPEARAVDILDDVADFWTWLHAHLPAAIHARWPHLTPDLARVAAVGESAGGYLALQSALLFNGAAKLRAVIAQYPAMYPDLAGFSPSPPAADPALAAVVTDYIKAIQPGAVRVSTPWPEKAELVVAAVGSGLIRELYGEDKEGRLTLAYALAKAEEVPPPIWVIQGDEDFMVPKAGADEMVERMKKERPTAVVKYTVRPGGHGFDAIDTLEDDWVKEGVDFAKGYWLRLR</sequence>
<dbReference type="AlphaFoldDB" id="A0AAN6ZRJ0"/>
<dbReference type="PANTHER" id="PTHR23024:SF339">
    <property type="entry name" value="ALPHA_BETA HYDROLASE FOLD-3 DOMAIN-CONTAINING PROTEIN"/>
    <property type="match status" value="1"/>
</dbReference>
<dbReference type="SUPFAM" id="SSF53474">
    <property type="entry name" value="alpha/beta-Hydrolases"/>
    <property type="match status" value="1"/>
</dbReference>
<evidence type="ECO:0000259" key="1">
    <source>
        <dbReference type="Pfam" id="PF07859"/>
    </source>
</evidence>
<dbReference type="PANTHER" id="PTHR23024">
    <property type="entry name" value="ARYLACETAMIDE DEACETYLASE"/>
    <property type="match status" value="1"/>
</dbReference>
<organism evidence="2 3">
    <name type="scientific">Chaetomidium leptoderma</name>
    <dbReference type="NCBI Taxonomy" id="669021"/>
    <lineage>
        <taxon>Eukaryota</taxon>
        <taxon>Fungi</taxon>
        <taxon>Dikarya</taxon>
        <taxon>Ascomycota</taxon>
        <taxon>Pezizomycotina</taxon>
        <taxon>Sordariomycetes</taxon>
        <taxon>Sordariomycetidae</taxon>
        <taxon>Sordariales</taxon>
        <taxon>Chaetomiaceae</taxon>
        <taxon>Chaetomidium</taxon>
    </lineage>
</organism>
<dbReference type="InterPro" id="IPR013094">
    <property type="entry name" value="AB_hydrolase_3"/>
</dbReference>
<reference evidence="2" key="2">
    <citation type="submission" date="2023-05" db="EMBL/GenBank/DDBJ databases">
        <authorList>
            <consortium name="Lawrence Berkeley National Laboratory"/>
            <person name="Steindorff A."/>
            <person name="Hensen N."/>
            <person name="Bonometti L."/>
            <person name="Westerberg I."/>
            <person name="Brannstrom I.O."/>
            <person name="Guillou S."/>
            <person name="Cros-Aarteil S."/>
            <person name="Calhoun S."/>
            <person name="Haridas S."/>
            <person name="Kuo A."/>
            <person name="Mondo S."/>
            <person name="Pangilinan J."/>
            <person name="Riley R."/>
            <person name="Labutti K."/>
            <person name="Andreopoulos B."/>
            <person name="Lipzen A."/>
            <person name="Chen C."/>
            <person name="Yanf M."/>
            <person name="Daum C."/>
            <person name="Ng V."/>
            <person name="Clum A."/>
            <person name="Ohm R."/>
            <person name="Martin F."/>
            <person name="Silar P."/>
            <person name="Natvig D."/>
            <person name="Lalanne C."/>
            <person name="Gautier V."/>
            <person name="Ament-Velasquez S.L."/>
            <person name="Kruys A."/>
            <person name="Hutchinson M.I."/>
            <person name="Powell A.J."/>
            <person name="Barry K."/>
            <person name="Miller A.N."/>
            <person name="Grigoriev I.V."/>
            <person name="Debuchy R."/>
            <person name="Gladieux P."/>
            <person name="Thoren M.H."/>
            <person name="Johannesson H."/>
        </authorList>
    </citation>
    <scope>NUCLEOTIDE SEQUENCE</scope>
    <source>
        <strain evidence="2">CBS 538.74</strain>
    </source>
</reference>
<dbReference type="Pfam" id="PF07859">
    <property type="entry name" value="Abhydrolase_3"/>
    <property type="match status" value="1"/>
</dbReference>
<dbReference type="Proteomes" id="UP001302745">
    <property type="component" value="Unassembled WGS sequence"/>
</dbReference>
<gene>
    <name evidence="2" type="ORF">C8A00DRAFT_47150</name>
</gene>
<proteinExistence type="predicted"/>
<comment type="caution">
    <text evidence="2">The sequence shown here is derived from an EMBL/GenBank/DDBJ whole genome shotgun (WGS) entry which is preliminary data.</text>
</comment>
<evidence type="ECO:0000313" key="3">
    <source>
        <dbReference type="Proteomes" id="UP001302745"/>
    </source>
</evidence>
<dbReference type="Gene3D" id="3.40.50.1820">
    <property type="entry name" value="alpha/beta hydrolase"/>
    <property type="match status" value="1"/>
</dbReference>
<reference evidence="2" key="1">
    <citation type="journal article" date="2023" name="Mol. Phylogenet. Evol.">
        <title>Genome-scale phylogeny and comparative genomics of the fungal order Sordariales.</title>
        <authorList>
            <person name="Hensen N."/>
            <person name="Bonometti L."/>
            <person name="Westerberg I."/>
            <person name="Brannstrom I.O."/>
            <person name="Guillou S."/>
            <person name="Cros-Aarteil S."/>
            <person name="Calhoun S."/>
            <person name="Haridas S."/>
            <person name="Kuo A."/>
            <person name="Mondo S."/>
            <person name="Pangilinan J."/>
            <person name="Riley R."/>
            <person name="LaButti K."/>
            <person name="Andreopoulos B."/>
            <person name="Lipzen A."/>
            <person name="Chen C."/>
            <person name="Yan M."/>
            <person name="Daum C."/>
            <person name="Ng V."/>
            <person name="Clum A."/>
            <person name="Steindorff A."/>
            <person name="Ohm R.A."/>
            <person name="Martin F."/>
            <person name="Silar P."/>
            <person name="Natvig D.O."/>
            <person name="Lalanne C."/>
            <person name="Gautier V."/>
            <person name="Ament-Velasquez S.L."/>
            <person name="Kruys A."/>
            <person name="Hutchinson M.I."/>
            <person name="Powell A.J."/>
            <person name="Barry K."/>
            <person name="Miller A.N."/>
            <person name="Grigoriev I.V."/>
            <person name="Debuchy R."/>
            <person name="Gladieux P."/>
            <person name="Hiltunen Thoren M."/>
            <person name="Johannesson H."/>
        </authorList>
    </citation>
    <scope>NUCLEOTIDE SEQUENCE</scope>
    <source>
        <strain evidence="2">CBS 538.74</strain>
    </source>
</reference>